<evidence type="ECO:0000313" key="2">
    <source>
        <dbReference type="Proteomes" id="UP000481153"/>
    </source>
</evidence>
<protein>
    <submittedName>
        <fullName evidence="1">Uncharacterized protein</fullName>
    </submittedName>
</protein>
<comment type="caution">
    <text evidence="1">The sequence shown here is derived from an EMBL/GenBank/DDBJ whole genome shotgun (WGS) entry which is preliminary data.</text>
</comment>
<dbReference type="PANTHER" id="PTHR31827:SF1">
    <property type="entry name" value="EMB|CAB89363.1"/>
    <property type="match status" value="1"/>
</dbReference>
<organism evidence="1 2">
    <name type="scientific">Aphanomyces euteiches</name>
    <dbReference type="NCBI Taxonomy" id="100861"/>
    <lineage>
        <taxon>Eukaryota</taxon>
        <taxon>Sar</taxon>
        <taxon>Stramenopiles</taxon>
        <taxon>Oomycota</taxon>
        <taxon>Saprolegniomycetes</taxon>
        <taxon>Saprolegniales</taxon>
        <taxon>Verrucalvaceae</taxon>
        <taxon>Aphanomyces</taxon>
    </lineage>
</organism>
<reference evidence="1 2" key="1">
    <citation type="submission" date="2019-07" db="EMBL/GenBank/DDBJ databases">
        <title>Genomics analysis of Aphanomyces spp. identifies a new class of oomycete effector associated with host adaptation.</title>
        <authorList>
            <person name="Gaulin E."/>
        </authorList>
    </citation>
    <scope>NUCLEOTIDE SEQUENCE [LARGE SCALE GENOMIC DNA]</scope>
    <source>
        <strain evidence="1 2">ATCC 201684</strain>
    </source>
</reference>
<dbReference type="VEuPathDB" id="FungiDB:AeMF1_013676"/>
<proteinExistence type="predicted"/>
<dbReference type="PANTHER" id="PTHR31827">
    <property type="entry name" value="EMB|CAB89363.1"/>
    <property type="match status" value="1"/>
</dbReference>
<dbReference type="AlphaFoldDB" id="A0A6G0WTI7"/>
<dbReference type="EMBL" id="VJMJ01000151">
    <property type="protein sequence ID" value="KAF0730789.1"/>
    <property type="molecule type" value="Genomic_DNA"/>
</dbReference>
<accession>A0A6G0WTI7</accession>
<evidence type="ECO:0000313" key="1">
    <source>
        <dbReference type="EMBL" id="KAF0730789.1"/>
    </source>
</evidence>
<name>A0A6G0WTI7_9STRA</name>
<keyword evidence="2" id="KW-1185">Reference proteome</keyword>
<dbReference type="Proteomes" id="UP000481153">
    <property type="component" value="Unassembled WGS sequence"/>
</dbReference>
<sequence>MSGVEGTTAVCFFKGCSNLTHPGSWKCIFHRNRRRCLVLDCRNQVYARKLCAKHGGKKKCIVDGCDQAARTANVCYAHGARHVKKTCEFEGCKSPAQWHQRCVHHGGRRKCKIDGCTAFARKDGCCCRHNTTLKATPIKVSSIRLEGFTDGEDDSGVDFDCTPFLASPGPVVWSRDVLDLIMEL</sequence>
<gene>
    <name evidence="1" type="ORF">Ae201684_011897</name>
</gene>